<dbReference type="OrthoDB" id="4062651at2759"/>
<organism evidence="2 3">
    <name type="scientific">Tulasnella calospora MUT 4182</name>
    <dbReference type="NCBI Taxonomy" id="1051891"/>
    <lineage>
        <taxon>Eukaryota</taxon>
        <taxon>Fungi</taxon>
        <taxon>Dikarya</taxon>
        <taxon>Basidiomycota</taxon>
        <taxon>Agaricomycotina</taxon>
        <taxon>Agaricomycetes</taxon>
        <taxon>Cantharellales</taxon>
        <taxon>Tulasnellaceae</taxon>
        <taxon>Tulasnella</taxon>
    </lineage>
</organism>
<evidence type="ECO:0000259" key="1">
    <source>
        <dbReference type="PROSITE" id="PS50011"/>
    </source>
</evidence>
<evidence type="ECO:0000313" key="2">
    <source>
        <dbReference type="EMBL" id="KIO28154.1"/>
    </source>
</evidence>
<dbReference type="InterPro" id="IPR011009">
    <property type="entry name" value="Kinase-like_dom_sf"/>
</dbReference>
<evidence type="ECO:0000313" key="3">
    <source>
        <dbReference type="Proteomes" id="UP000054248"/>
    </source>
</evidence>
<protein>
    <recommendedName>
        <fullName evidence="1">Protein kinase domain-containing protein</fullName>
    </recommendedName>
</protein>
<accession>A0A0C3QMN4</accession>
<dbReference type="GO" id="GO:0005524">
    <property type="term" value="F:ATP binding"/>
    <property type="evidence" value="ECO:0007669"/>
    <property type="project" value="InterPro"/>
</dbReference>
<dbReference type="SUPFAM" id="SSF56112">
    <property type="entry name" value="Protein kinase-like (PK-like)"/>
    <property type="match status" value="1"/>
</dbReference>
<dbReference type="EMBL" id="KN822998">
    <property type="protein sequence ID" value="KIO28154.1"/>
    <property type="molecule type" value="Genomic_DNA"/>
</dbReference>
<dbReference type="Gene3D" id="1.10.510.10">
    <property type="entry name" value="Transferase(Phosphotransferase) domain 1"/>
    <property type="match status" value="1"/>
</dbReference>
<sequence length="176" mass="19630">MHEHSIAHMDISSRNFVIASNVKHPELRLLLMDMEFAVRFPEGIEPTTDIWNEAFKPPEGKYGVNALAYDVYCTGKNIKAILNGYNIEVMCEGAPWPVMFLKLIERMIDPSPKRRPTAAEADAVMQSIDENQPLPHSGISTQTVIDFGCSIQHYPALACGTPLPIFSASSTNEPQW</sequence>
<dbReference type="HOGENOM" id="CLU_1526297_0_0_1"/>
<proteinExistence type="predicted"/>
<keyword evidence="3" id="KW-1185">Reference proteome</keyword>
<dbReference type="Proteomes" id="UP000054248">
    <property type="component" value="Unassembled WGS sequence"/>
</dbReference>
<dbReference type="AlphaFoldDB" id="A0A0C3QMN4"/>
<reference evidence="2 3" key="1">
    <citation type="submission" date="2014-04" db="EMBL/GenBank/DDBJ databases">
        <authorList>
            <consortium name="DOE Joint Genome Institute"/>
            <person name="Kuo A."/>
            <person name="Girlanda M."/>
            <person name="Perotto S."/>
            <person name="Kohler A."/>
            <person name="Nagy L.G."/>
            <person name="Floudas D."/>
            <person name="Copeland A."/>
            <person name="Barry K.W."/>
            <person name="Cichocki N."/>
            <person name="Veneault-Fourrey C."/>
            <person name="LaButti K."/>
            <person name="Lindquist E.A."/>
            <person name="Lipzen A."/>
            <person name="Lundell T."/>
            <person name="Morin E."/>
            <person name="Murat C."/>
            <person name="Sun H."/>
            <person name="Tunlid A."/>
            <person name="Henrissat B."/>
            <person name="Grigoriev I.V."/>
            <person name="Hibbett D.S."/>
            <person name="Martin F."/>
            <person name="Nordberg H.P."/>
            <person name="Cantor M.N."/>
            <person name="Hua S.X."/>
        </authorList>
    </citation>
    <scope>NUCLEOTIDE SEQUENCE [LARGE SCALE GENOMIC DNA]</scope>
    <source>
        <strain evidence="2 3">MUT 4182</strain>
    </source>
</reference>
<feature type="domain" description="Protein kinase" evidence="1">
    <location>
        <begin position="1"/>
        <end position="128"/>
    </location>
</feature>
<reference evidence="3" key="2">
    <citation type="submission" date="2015-01" db="EMBL/GenBank/DDBJ databases">
        <title>Evolutionary Origins and Diversification of the Mycorrhizal Mutualists.</title>
        <authorList>
            <consortium name="DOE Joint Genome Institute"/>
            <consortium name="Mycorrhizal Genomics Consortium"/>
            <person name="Kohler A."/>
            <person name="Kuo A."/>
            <person name="Nagy L.G."/>
            <person name="Floudas D."/>
            <person name="Copeland A."/>
            <person name="Barry K.W."/>
            <person name="Cichocki N."/>
            <person name="Veneault-Fourrey C."/>
            <person name="LaButti K."/>
            <person name="Lindquist E.A."/>
            <person name="Lipzen A."/>
            <person name="Lundell T."/>
            <person name="Morin E."/>
            <person name="Murat C."/>
            <person name="Riley R."/>
            <person name="Ohm R."/>
            <person name="Sun H."/>
            <person name="Tunlid A."/>
            <person name="Henrissat B."/>
            <person name="Grigoriev I.V."/>
            <person name="Hibbett D.S."/>
            <person name="Martin F."/>
        </authorList>
    </citation>
    <scope>NUCLEOTIDE SEQUENCE [LARGE SCALE GENOMIC DNA]</scope>
    <source>
        <strain evidence="3">MUT 4182</strain>
    </source>
</reference>
<dbReference type="InterPro" id="IPR000719">
    <property type="entry name" value="Prot_kinase_dom"/>
</dbReference>
<name>A0A0C3QMN4_9AGAM</name>
<dbReference type="GO" id="GO:0004672">
    <property type="term" value="F:protein kinase activity"/>
    <property type="evidence" value="ECO:0007669"/>
    <property type="project" value="InterPro"/>
</dbReference>
<gene>
    <name evidence="2" type="ORF">M407DRAFT_22631</name>
</gene>
<dbReference type="PROSITE" id="PS50011">
    <property type="entry name" value="PROTEIN_KINASE_DOM"/>
    <property type="match status" value="1"/>
</dbReference>